<evidence type="ECO:0000256" key="1">
    <source>
        <dbReference type="ARBA" id="ARBA00004418"/>
    </source>
</evidence>
<evidence type="ECO:0000256" key="5">
    <source>
        <dbReference type="ARBA" id="ARBA00022982"/>
    </source>
</evidence>
<dbReference type="OrthoDB" id="9757546at2"/>
<evidence type="ECO:0000256" key="3">
    <source>
        <dbReference type="ARBA" id="ARBA00022723"/>
    </source>
</evidence>
<comment type="subcellular location">
    <subcellularLocation>
        <location evidence="1">Periplasm</location>
    </subcellularLocation>
</comment>
<feature type="domain" description="Blue (type 1) copper" evidence="9">
    <location>
        <begin position="27"/>
        <end position="103"/>
    </location>
</feature>
<feature type="binding site" evidence="7">
    <location>
        <position position="55"/>
    </location>
    <ligand>
        <name>Cu cation</name>
        <dbReference type="ChEBI" id="CHEBI:23378"/>
    </ligand>
</feature>
<proteinExistence type="predicted"/>
<keyword evidence="6 7" id="KW-0186">Copper</keyword>
<evidence type="ECO:0000256" key="7">
    <source>
        <dbReference type="PIRSR" id="PIRSR602386-1"/>
    </source>
</evidence>
<keyword evidence="8" id="KW-0732">Signal</keyword>
<keyword evidence="3 7" id="KW-0479">Metal-binding</keyword>
<dbReference type="Pfam" id="PF00127">
    <property type="entry name" value="Copper-bind"/>
    <property type="match status" value="1"/>
</dbReference>
<evidence type="ECO:0000313" key="10">
    <source>
        <dbReference type="EMBL" id="TDK66673.1"/>
    </source>
</evidence>
<sequence>MFKNLVLISTLFLLSDLTFAAEQEVLQKDKNFSVKKLKVKVGDTVKFTNTDPFSHNVYSLSEAKSFDLGTYPKGYSKSVTFDKPGTVEVECAVHPNMKMTVEVEK</sequence>
<dbReference type="PRINTS" id="PR00155">
    <property type="entry name" value="AMICYANIN"/>
</dbReference>
<dbReference type="InterPro" id="IPR000923">
    <property type="entry name" value="BlueCu_1"/>
</dbReference>
<name>A0A4R5W2U3_9BURK</name>
<organism evidence="10 11">
    <name type="scientific">Sapientia aquatica</name>
    <dbReference type="NCBI Taxonomy" id="1549640"/>
    <lineage>
        <taxon>Bacteria</taxon>
        <taxon>Pseudomonadati</taxon>
        <taxon>Pseudomonadota</taxon>
        <taxon>Betaproteobacteria</taxon>
        <taxon>Burkholderiales</taxon>
        <taxon>Oxalobacteraceae</taxon>
        <taxon>Sapientia</taxon>
    </lineage>
</organism>
<feature type="binding site" evidence="7">
    <location>
        <position position="99"/>
    </location>
    <ligand>
        <name>Cu cation</name>
        <dbReference type="ChEBI" id="CHEBI:23378"/>
    </ligand>
</feature>
<keyword evidence="2" id="KW-0813">Transport</keyword>
<comment type="caution">
    <text evidence="10">The sequence shown here is derived from an EMBL/GenBank/DDBJ whole genome shotgun (WGS) entry which is preliminary data.</text>
</comment>
<accession>A0A4R5W2U3</accession>
<comment type="cofactor">
    <cofactor evidence="7">
        <name>Cu cation</name>
        <dbReference type="ChEBI" id="CHEBI:23378"/>
    </cofactor>
    <text evidence="7">Binds 1 copper ion per subunit.</text>
</comment>
<feature type="chain" id="PRO_5020918774" evidence="8">
    <location>
        <begin position="21"/>
        <end position="105"/>
    </location>
</feature>
<keyword evidence="5" id="KW-0249">Electron transport</keyword>
<dbReference type="Gene3D" id="2.60.40.420">
    <property type="entry name" value="Cupredoxins - blue copper proteins"/>
    <property type="match status" value="1"/>
</dbReference>
<dbReference type="AlphaFoldDB" id="A0A4R5W2U3"/>
<gene>
    <name evidence="10" type="ORF">E2I14_08215</name>
</gene>
<dbReference type="GO" id="GO:0005507">
    <property type="term" value="F:copper ion binding"/>
    <property type="evidence" value="ECO:0007669"/>
    <property type="project" value="InterPro"/>
</dbReference>
<evidence type="ECO:0000256" key="2">
    <source>
        <dbReference type="ARBA" id="ARBA00022448"/>
    </source>
</evidence>
<protein>
    <submittedName>
        <fullName evidence="10">Methylamine utilization protein</fullName>
    </submittedName>
</protein>
<dbReference type="InterPro" id="IPR008972">
    <property type="entry name" value="Cupredoxin"/>
</dbReference>
<keyword evidence="4" id="KW-0574">Periplasm</keyword>
<evidence type="ECO:0000259" key="9">
    <source>
        <dbReference type="Pfam" id="PF00127"/>
    </source>
</evidence>
<dbReference type="PANTHER" id="PTHR36507:SF1">
    <property type="entry name" value="BLL1555 PROTEIN"/>
    <property type="match status" value="1"/>
</dbReference>
<dbReference type="Proteomes" id="UP000294829">
    <property type="component" value="Unassembled WGS sequence"/>
</dbReference>
<dbReference type="GO" id="GO:0042597">
    <property type="term" value="C:periplasmic space"/>
    <property type="evidence" value="ECO:0007669"/>
    <property type="project" value="UniProtKB-SubCell"/>
</dbReference>
<dbReference type="SUPFAM" id="SSF49503">
    <property type="entry name" value="Cupredoxins"/>
    <property type="match status" value="1"/>
</dbReference>
<feature type="binding site" evidence="7">
    <location>
        <position position="94"/>
    </location>
    <ligand>
        <name>Cu cation</name>
        <dbReference type="ChEBI" id="CHEBI:23378"/>
    </ligand>
</feature>
<dbReference type="InterPro" id="IPR052721">
    <property type="entry name" value="ET_Amicyanin"/>
</dbReference>
<evidence type="ECO:0000256" key="4">
    <source>
        <dbReference type="ARBA" id="ARBA00022764"/>
    </source>
</evidence>
<feature type="binding site" evidence="7">
    <location>
        <position position="91"/>
    </location>
    <ligand>
        <name>Cu cation</name>
        <dbReference type="ChEBI" id="CHEBI:23378"/>
    </ligand>
</feature>
<feature type="signal peptide" evidence="8">
    <location>
        <begin position="1"/>
        <end position="20"/>
    </location>
</feature>
<dbReference type="InterPro" id="IPR002386">
    <property type="entry name" value="Amicyanin/Pseudoazurin"/>
</dbReference>
<evidence type="ECO:0000256" key="8">
    <source>
        <dbReference type="SAM" id="SignalP"/>
    </source>
</evidence>
<dbReference type="PANTHER" id="PTHR36507">
    <property type="entry name" value="BLL1555 PROTEIN"/>
    <property type="match status" value="1"/>
</dbReference>
<dbReference type="EMBL" id="SMYL01000003">
    <property type="protein sequence ID" value="TDK66673.1"/>
    <property type="molecule type" value="Genomic_DNA"/>
</dbReference>
<keyword evidence="11" id="KW-1185">Reference proteome</keyword>
<evidence type="ECO:0000313" key="11">
    <source>
        <dbReference type="Proteomes" id="UP000294829"/>
    </source>
</evidence>
<dbReference type="GO" id="GO:0009055">
    <property type="term" value="F:electron transfer activity"/>
    <property type="evidence" value="ECO:0007669"/>
    <property type="project" value="InterPro"/>
</dbReference>
<evidence type="ECO:0000256" key="6">
    <source>
        <dbReference type="ARBA" id="ARBA00023008"/>
    </source>
</evidence>
<reference evidence="10 11" key="1">
    <citation type="submission" date="2019-03" db="EMBL/GenBank/DDBJ databases">
        <title>Sapientia aquatica gen. nov., sp. nov., isolated from a crater lake.</title>
        <authorList>
            <person name="Felfoldi T."/>
            <person name="Szabo A."/>
            <person name="Toth E."/>
            <person name="Schumann P."/>
            <person name="Keki Z."/>
            <person name="Marialigeti K."/>
            <person name="Mathe I."/>
        </authorList>
    </citation>
    <scope>NUCLEOTIDE SEQUENCE [LARGE SCALE GENOMIC DNA]</scope>
    <source>
        <strain evidence="10 11">SA-152</strain>
    </source>
</reference>